<dbReference type="RefSeq" id="XP_040635486.1">
    <property type="nucleotide sequence ID" value="XM_040782859.1"/>
</dbReference>
<reference evidence="4" key="1">
    <citation type="journal article" date="2014" name="Nat. Commun.">
        <title>Genomic adaptations of the halophilic Dead Sea filamentous fungus Eurotium rubrum.</title>
        <authorList>
            <person name="Kis-Papo T."/>
            <person name="Weig A.R."/>
            <person name="Riley R."/>
            <person name="Persoh D."/>
            <person name="Salamov A."/>
            <person name="Sun H."/>
            <person name="Lipzen A."/>
            <person name="Wasser S.P."/>
            <person name="Rambold G."/>
            <person name="Grigoriev I.V."/>
            <person name="Nevo E."/>
        </authorList>
    </citation>
    <scope>NUCLEOTIDE SEQUENCE [LARGE SCALE GENOMIC DNA]</scope>
    <source>
        <strain evidence="4">CBS 135680</strain>
    </source>
</reference>
<feature type="compositionally biased region" description="Basic and acidic residues" evidence="1">
    <location>
        <begin position="97"/>
        <end position="110"/>
    </location>
</feature>
<sequence length="214" mass="23728">MPLKIHPATPRDSPALTTLFLAAFSDPFNHALFPRTPDVRVWWEEKFAREATAPGQALLKVVDTPDNASGSSGGNESEGEIAAFAIWKFPAYQSQENQKERGKTGEKEEGQWPQSSDPALCERFFGGMAAKREEYIGSKSHYYLDMLGTHPSHNGKGIASMLLKWGLDRADSDRVPVFLSASPAGKPMYERRGFRVVQEEEVAGGYVQAYMVKD</sequence>
<dbReference type="GeneID" id="63697983"/>
<evidence type="ECO:0000313" key="3">
    <source>
        <dbReference type="EMBL" id="EYE91796.1"/>
    </source>
</evidence>
<dbReference type="SUPFAM" id="SSF55729">
    <property type="entry name" value="Acyl-CoA N-acyltransferases (Nat)"/>
    <property type="match status" value="1"/>
</dbReference>
<dbReference type="InterPro" id="IPR016181">
    <property type="entry name" value="Acyl_CoA_acyltransferase"/>
</dbReference>
<dbReference type="STRING" id="1388766.A0A017S4L6"/>
<dbReference type="OrthoDB" id="2744543at2759"/>
<dbReference type="HOGENOM" id="CLU_060131_6_4_1"/>
<dbReference type="PANTHER" id="PTHR42791">
    <property type="entry name" value="GNAT FAMILY ACETYLTRANSFERASE"/>
    <property type="match status" value="1"/>
</dbReference>
<evidence type="ECO:0000256" key="1">
    <source>
        <dbReference type="SAM" id="MobiDB-lite"/>
    </source>
</evidence>
<dbReference type="Pfam" id="PF13673">
    <property type="entry name" value="Acetyltransf_10"/>
    <property type="match status" value="1"/>
</dbReference>
<protein>
    <submittedName>
        <fullName evidence="3">Acetyltransferase, GNAT family</fullName>
    </submittedName>
</protein>
<keyword evidence="4" id="KW-1185">Reference proteome</keyword>
<dbReference type="AlphaFoldDB" id="A0A017S4L6"/>
<dbReference type="Proteomes" id="UP000019804">
    <property type="component" value="Unassembled WGS sequence"/>
</dbReference>
<dbReference type="EMBL" id="KK088441">
    <property type="protein sequence ID" value="EYE91796.1"/>
    <property type="molecule type" value="Genomic_DNA"/>
</dbReference>
<name>A0A017S4L6_ASPRC</name>
<accession>A0A017S4L6</accession>
<evidence type="ECO:0000259" key="2">
    <source>
        <dbReference type="PROSITE" id="PS51186"/>
    </source>
</evidence>
<proteinExistence type="predicted"/>
<feature type="region of interest" description="Disordered" evidence="1">
    <location>
        <begin position="95"/>
        <end position="116"/>
    </location>
</feature>
<dbReference type="Gene3D" id="3.40.630.30">
    <property type="match status" value="1"/>
</dbReference>
<feature type="domain" description="N-acetyltransferase" evidence="2">
    <location>
        <begin position="3"/>
        <end position="214"/>
    </location>
</feature>
<dbReference type="InterPro" id="IPR000182">
    <property type="entry name" value="GNAT_dom"/>
</dbReference>
<dbReference type="PROSITE" id="PS51186">
    <property type="entry name" value="GNAT"/>
    <property type="match status" value="1"/>
</dbReference>
<dbReference type="GO" id="GO:0016747">
    <property type="term" value="F:acyltransferase activity, transferring groups other than amino-acyl groups"/>
    <property type="evidence" value="ECO:0007669"/>
    <property type="project" value="InterPro"/>
</dbReference>
<organism evidence="3 4">
    <name type="scientific">Aspergillus ruber (strain CBS 135680)</name>
    <dbReference type="NCBI Taxonomy" id="1388766"/>
    <lineage>
        <taxon>Eukaryota</taxon>
        <taxon>Fungi</taxon>
        <taxon>Dikarya</taxon>
        <taxon>Ascomycota</taxon>
        <taxon>Pezizomycotina</taxon>
        <taxon>Eurotiomycetes</taxon>
        <taxon>Eurotiomycetidae</taxon>
        <taxon>Eurotiales</taxon>
        <taxon>Aspergillaceae</taxon>
        <taxon>Aspergillus</taxon>
        <taxon>Aspergillus subgen. Aspergillus</taxon>
    </lineage>
</organism>
<dbReference type="PANTHER" id="PTHR42791:SF17">
    <property type="entry name" value="ACETYLTRANSFERASE, GNAT FAMILY FAMILY (AFU_ORTHOLOGUE AFUA_8G05690)"/>
    <property type="match status" value="1"/>
</dbReference>
<keyword evidence="3" id="KW-0808">Transferase</keyword>
<gene>
    <name evidence="3" type="ORF">EURHEDRAFT_416068</name>
</gene>
<dbReference type="InterPro" id="IPR052523">
    <property type="entry name" value="Trichothecene_AcTrans"/>
</dbReference>
<evidence type="ECO:0000313" key="4">
    <source>
        <dbReference type="Proteomes" id="UP000019804"/>
    </source>
</evidence>
<dbReference type="CDD" id="cd04301">
    <property type="entry name" value="NAT_SF"/>
    <property type="match status" value="1"/>
</dbReference>